<dbReference type="EMBL" id="CATOUU010000952">
    <property type="protein sequence ID" value="CAI9962146.1"/>
    <property type="molecule type" value="Genomic_DNA"/>
</dbReference>
<name>A0AA86QM68_9EUKA</name>
<evidence type="ECO:0000313" key="2">
    <source>
        <dbReference type="EMBL" id="CAL5976556.1"/>
    </source>
</evidence>
<dbReference type="AlphaFoldDB" id="A0AA86QM68"/>
<dbReference type="EMBL" id="CAXDID020000007">
    <property type="protein sequence ID" value="CAL5976556.1"/>
    <property type="molecule type" value="Genomic_DNA"/>
</dbReference>
<evidence type="ECO:0000313" key="1">
    <source>
        <dbReference type="EMBL" id="CAI9962146.1"/>
    </source>
</evidence>
<reference evidence="2 3" key="2">
    <citation type="submission" date="2024-07" db="EMBL/GenBank/DDBJ databases">
        <authorList>
            <person name="Akdeniz Z."/>
        </authorList>
    </citation>
    <scope>NUCLEOTIDE SEQUENCE [LARGE SCALE GENOMIC DNA]</scope>
</reference>
<dbReference type="Proteomes" id="UP001642409">
    <property type="component" value="Unassembled WGS sequence"/>
</dbReference>
<keyword evidence="3" id="KW-1185">Reference proteome</keyword>
<accession>A0AA86QM68</accession>
<proteinExistence type="predicted"/>
<reference evidence="1" key="1">
    <citation type="submission" date="2023-06" db="EMBL/GenBank/DDBJ databases">
        <authorList>
            <person name="Kurt Z."/>
        </authorList>
    </citation>
    <scope>NUCLEOTIDE SEQUENCE</scope>
</reference>
<evidence type="ECO:0000313" key="3">
    <source>
        <dbReference type="Proteomes" id="UP001642409"/>
    </source>
</evidence>
<sequence length="139" mass="16948">MITTYTVQQYFWAKKQPQNQKKYEARKLINYNLLSMQSFIKTVQLSTEENFRSYLSYILCERFHFILILEVQNLKYKTGNFGSYHLQKIELIQRIKTDVVSNILLIFEHQIFPVFELFRHSNVIYKKSDSNLERVRFYQ</sequence>
<protein>
    <submittedName>
        <fullName evidence="2">Hypothetical_protein</fullName>
    </submittedName>
</protein>
<comment type="caution">
    <text evidence="1">The sequence shown here is derived from an EMBL/GenBank/DDBJ whole genome shotgun (WGS) entry which is preliminary data.</text>
</comment>
<organism evidence="1">
    <name type="scientific">Hexamita inflata</name>
    <dbReference type="NCBI Taxonomy" id="28002"/>
    <lineage>
        <taxon>Eukaryota</taxon>
        <taxon>Metamonada</taxon>
        <taxon>Diplomonadida</taxon>
        <taxon>Hexamitidae</taxon>
        <taxon>Hexamitinae</taxon>
        <taxon>Hexamita</taxon>
    </lineage>
</organism>
<gene>
    <name evidence="2" type="ORF">HINF_LOCUS3875</name>
    <name evidence="1" type="ORF">HINF_LOCUS49791</name>
</gene>